<dbReference type="InterPro" id="IPR036866">
    <property type="entry name" value="RibonucZ/Hydroxyglut_hydro"/>
</dbReference>
<feature type="domain" description="Metallo-beta-lactamase" evidence="7">
    <location>
        <begin position="42"/>
        <end position="177"/>
    </location>
</feature>
<feature type="domain" description="DNA repair metallo-beta-lactamase" evidence="6">
    <location>
        <begin position="246"/>
        <end position="373"/>
    </location>
</feature>
<protein>
    <recommendedName>
        <fullName evidence="10">DNA cross-link repair 1A protein</fullName>
    </recommendedName>
</protein>
<evidence type="ECO:0000313" key="8">
    <source>
        <dbReference type="EMBL" id="RMZ55794.1"/>
    </source>
</evidence>
<dbReference type="CDD" id="cd16273">
    <property type="entry name" value="SNM1A-1C-like_MBL-fold"/>
    <property type="match status" value="1"/>
</dbReference>
<dbReference type="Gene3D" id="3.40.50.12650">
    <property type="match status" value="1"/>
</dbReference>
<dbReference type="InterPro" id="IPR001279">
    <property type="entry name" value="Metallo-B-lactamas"/>
</dbReference>
<evidence type="ECO:0008006" key="10">
    <source>
        <dbReference type="Google" id="ProtNLM"/>
    </source>
</evidence>
<dbReference type="Gene3D" id="3.60.15.10">
    <property type="entry name" value="Ribonuclease Z/Hydroxyacylglutathione hydrolase-like"/>
    <property type="match status" value="1"/>
</dbReference>
<evidence type="ECO:0000259" key="6">
    <source>
        <dbReference type="Pfam" id="PF07522"/>
    </source>
</evidence>
<keyword evidence="5" id="KW-0539">Nucleus</keyword>
<reference evidence="9" key="1">
    <citation type="journal article" date="2018" name="Algal Res.">
        <title>Characterization of plant carbon substrate utilization by Auxenochlorella protothecoides.</title>
        <authorList>
            <person name="Vogler B.W."/>
            <person name="Starkenburg S.R."/>
            <person name="Sudasinghe N."/>
            <person name="Schambach J.Y."/>
            <person name="Rollin J.A."/>
            <person name="Pattathil S."/>
            <person name="Barry A.N."/>
        </authorList>
    </citation>
    <scope>NUCLEOTIDE SEQUENCE [LARGE SCALE GENOMIC DNA]</scope>
    <source>
        <strain evidence="9">UTEX 25</strain>
    </source>
</reference>
<dbReference type="Proteomes" id="UP000279271">
    <property type="component" value="Unassembled WGS sequence"/>
</dbReference>
<keyword evidence="3" id="KW-0227">DNA damage</keyword>
<comment type="subcellular location">
    <subcellularLocation>
        <location evidence="1">Nucleus</location>
    </subcellularLocation>
</comment>
<dbReference type="PANTHER" id="PTHR23240:SF6">
    <property type="entry name" value="DNA CROSS-LINK REPAIR 1A PROTEIN"/>
    <property type="match status" value="1"/>
</dbReference>
<dbReference type="Pfam" id="PF07522">
    <property type="entry name" value="DRMBL"/>
    <property type="match status" value="1"/>
</dbReference>
<dbReference type="FunFam" id="3.40.50.12650:FF:000001">
    <property type="entry name" value="DNA cross-link repair 1A"/>
    <property type="match status" value="1"/>
</dbReference>
<evidence type="ECO:0000256" key="1">
    <source>
        <dbReference type="ARBA" id="ARBA00004123"/>
    </source>
</evidence>
<proteinExistence type="inferred from homology"/>
<dbReference type="GO" id="GO:0005634">
    <property type="term" value="C:nucleus"/>
    <property type="evidence" value="ECO:0007669"/>
    <property type="project" value="UniProtKB-SubCell"/>
</dbReference>
<dbReference type="GO" id="GO:0003684">
    <property type="term" value="F:damaged DNA binding"/>
    <property type="evidence" value="ECO:0007669"/>
    <property type="project" value="TreeGrafter"/>
</dbReference>
<dbReference type="GO" id="GO:0006303">
    <property type="term" value="P:double-strand break repair via nonhomologous end joining"/>
    <property type="evidence" value="ECO:0007669"/>
    <property type="project" value="TreeGrafter"/>
</dbReference>
<evidence type="ECO:0000256" key="2">
    <source>
        <dbReference type="ARBA" id="ARBA00010304"/>
    </source>
</evidence>
<dbReference type="AlphaFoldDB" id="A0A3M7L130"/>
<dbReference type="GO" id="GO:0035312">
    <property type="term" value="F:5'-3' DNA exonuclease activity"/>
    <property type="evidence" value="ECO:0007669"/>
    <property type="project" value="TreeGrafter"/>
</dbReference>
<name>A0A3M7L130_AUXPR</name>
<organism evidence="8 9">
    <name type="scientific">Auxenochlorella protothecoides</name>
    <name type="common">Green microalga</name>
    <name type="synonym">Chlorella protothecoides</name>
    <dbReference type="NCBI Taxonomy" id="3075"/>
    <lineage>
        <taxon>Eukaryota</taxon>
        <taxon>Viridiplantae</taxon>
        <taxon>Chlorophyta</taxon>
        <taxon>core chlorophytes</taxon>
        <taxon>Trebouxiophyceae</taxon>
        <taxon>Chlorellales</taxon>
        <taxon>Chlorellaceae</taxon>
        <taxon>Auxenochlorella</taxon>
    </lineage>
</organism>
<sequence length="389" mass="43479">MAGTTARPYTMRRKGGVVPLRPWQLVPGTQFVVDRFDSLPPSLPQHRHWFLTHFHADHYKGLTGKFDRGIIHCTPTTGALVAQQLRLPPARLRTQPLDEPFDLEGTRVTFLDANHCPGAAMLVFEASPGVAGGQARRPVLHTGDCRLVAPMQRLPALARLRGRADLILDTTYCDPQYQFPSQDEVLSFVIDAVKAEAFNPKTLFLFGSYTIGKERVFLEAARVLRQKVYVSATKLKILNCLELEPEVRAQLTTSDRETSLHAVPLWMITHDHMTKLLKHYRGRFTTVVGFKPTGWTHDKEAGRTRARGRKQQRGSLITYQASLLCCEAGNLLGLLGAGYTCGQVPYSEHSSFSELREFVTWFAPLRIVPSVNSDCHGPKAKALVDLLTN</sequence>
<evidence type="ECO:0000256" key="5">
    <source>
        <dbReference type="ARBA" id="ARBA00023242"/>
    </source>
</evidence>
<dbReference type="SUPFAM" id="SSF56281">
    <property type="entry name" value="Metallo-hydrolase/oxidoreductase"/>
    <property type="match status" value="1"/>
</dbReference>
<evidence type="ECO:0000259" key="7">
    <source>
        <dbReference type="Pfam" id="PF12706"/>
    </source>
</evidence>
<dbReference type="PANTHER" id="PTHR23240">
    <property type="entry name" value="DNA CROSS-LINK REPAIR PROTEIN PSO2/SNM1-RELATED"/>
    <property type="match status" value="1"/>
</dbReference>
<gene>
    <name evidence="8" type="ORF">APUTEX25_005835</name>
</gene>
<evidence type="ECO:0000313" key="9">
    <source>
        <dbReference type="Proteomes" id="UP000279271"/>
    </source>
</evidence>
<evidence type="ECO:0000256" key="3">
    <source>
        <dbReference type="ARBA" id="ARBA00022763"/>
    </source>
</evidence>
<dbReference type="GO" id="GO:0036297">
    <property type="term" value="P:interstrand cross-link repair"/>
    <property type="evidence" value="ECO:0007669"/>
    <property type="project" value="TreeGrafter"/>
</dbReference>
<dbReference type="EMBL" id="QOKY01000159">
    <property type="protein sequence ID" value="RMZ55794.1"/>
    <property type="molecule type" value="Genomic_DNA"/>
</dbReference>
<comment type="caution">
    <text evidence="8">The sequence shown here is derived from an EMBL/GenBank/DDBJ whole genome shotgun (WGS) entry which is preliminary data.</text>
</comment>
<dbReference type="Pfam" id="PF12706">
    <property type="entry name" value="Lactamase_B_2"/>
    <property type="match status" value="1"/>
</dbReference>
<dbReference type="InterPro" id="IPR011084">
    <property type="entry name" value="DRMBL"/>
</dbReference>
<keyword evidence="4" id="KW-0234">DNA repair</keyword>
<accession>A0A3M7L130</accession>
<comment type="similarity">
    <text evidence="2">Belongs to the DNA repair metallo-beta-lactamase (DRMBL) family.</text>
</comment>
<evidence type="ECO:0000256" key="4">
    <source>
        <dbReference type="ARBA" id="ARBA00023204"/>
    </source>
</evidence>